<organism evidence="2 3">
    <name type="scientific">Micrococcus terreus</name>
    <dbReference type="NCBI Taxonomy" id="574650"/>
    <lineage>
        <taxon>Bacteria</taxon>
        <taxon>Bacillati</taxon>
        <taxon>Actinomycetota</taxon>
        <taxon>Actinomycetes</taxon>
        <taxon>Micrococcales</taxon>
        <taxon>Micrococcaceae</taxon>
        <taxon>Micrococcus</taxon>
    </lineage>
</organism>
<dbReference type="InterPro" id="IPR002881">
    <property type="entry name" value="DUF58"/>
</dbReference>
<name>A0A1I7MF39_9MICC</name>
<dbReference type="RefSeq" id="WP_091693560.1">
    <property type="nucleotide sequence ID" value="NZ_FPCG01000001.1"/>
</dbReference>
<evidence type="ECO:0000259" key="1">
    <source>
        <dbReference type="Pfam" id="PF01882"/>
    </source>
</evidence>
<keyword evidence="3" id="KW-1185">Reference proteome</keyword>
<dbReference type="PANTHER" id="PTHR33608">
    <property type="entry name" value="BLL2464 PROTEIN"/>
    <property type="match status" value="1"/>
</dbReference>
<proteinExistence type="predicted"/>
<evidence type="ECO:0000313" key="2">
    <source>
        <dbReference type="EMBL" id="SFV20519.1"/>
    </source>
</evidence>
<dbReference type="PANTHER" id="PTHR33608:SF3">
    <property type="entry name" value="SLR2013 PROTEIN"/>
    <property type="match status" value="1"/>
</dbReference>
<sequence>MVLSGRLLAVALACLLPVVLIPRASTVWWCLLALAVLVLADLLLAASPRQVVLERVLPASARLDETVQNVVLVTNQGRRRLRGSLRDIWQPTAGQQDAEQPVDIPAGERRRHVTSLMPRRRGALRTETVTVRSWGPLGVAARQVDHPCPGTLMVLPPFRSRRHLPSRLARLREMDGRSAVQVRGAGTEFDSLRDYVRGDDARSIDWRATARRQDVVVRTWRPERDRRVVIVLDTSRASAARVDEETKLDTGMEASLLLSALASAGGDRVDLVALDRTVRARVSSTEKGHLLNRMVTALAPVQPILLAADWSQVPVEVAQVTRQRSLVVLLTALDAASVQEGLLPVLPALTRHHQVVVAAVSDPQLEQMSQVREDAETVFRAAAAERAGLERAAVARELEMLGVEVVDAPPHELPPALADTYLRLKAAGRL</sequence>
<dbReference type="STRING" id="574650.SAMN04487966_101422"/>
<accession>A0A1I7MF39</accession>
<evidence type="ECO:0000313" key="3">
    <source>
        <dbReference type="Proteomes" id="UP000198881"/>
    </source>
</evidence>
<dbReference type="OrthoDB" id="845740at2"/>
<gene>
    <name evidence="2" type="ORF">SAMN04487966_101422</name>
</gene>
<dbReference type="EMBL" id="FPCG01000001">
    <property type="protein sequence ID" value="SFV20519.1"/>
    <property type="molecule type" value="Genomic_DNA"/>
</dbReference>
<dbReference type="Proteomes" id="UP000198881">
    <property type="component" value="Unassembled WGS sequence"/>
</dbReference>
<protein>
    <submittedName>
        <fullName evidence="2">Uncharacterized conserved protein, DUF58 family, contains vWF domain</fullName>
    </submittedName>
</protein>
<feature type="domain" description="DUF58" evidence="1">
    <location>
        <begin position="192"/>
        <end position="368"/>
    </location>
</feature>
<dbReference type="AlphaFoldDB" id="A0A1I7MF39"/>
<reference evidence="2 3" key="1">
    <citation type="submission" date="2016-10" db="EMBL/GenBank/DDBJ databases">
        <authorList>
            <person name="de Groot N.N."/>
        </authorList>
    </citation>
    <scope>NUCLEOTIDE SEQUENCE [LARGE SCALE GENOMIC DNA]</scope>
    <source>
        <strain evidence="2 3">CGMCC 1.7054</strain>
    </source>
</reference>
<dbReference type="Pfam" id="PF01882">
    <property type="entry name" value="DUF58"/>
    <property type="match status" value="1"/>
</dbReference>